<organism evidence="1">
    <name type="scientific">uncultured Caudovirales phage</name>
    <dbReference type="NCBI Taxonomy" id="2100421"/>
    <lineage>
        <taxon>Viruses</taxon>
        <taxon>Duplodnaviria</taxon>
        <taxon>Heunggongvirae</taxon>
        <taxon>Uroviricota</taxon>
        <taxon>Caudoviricetes</taxon>
        <taxon>Peduoviridae</taxon>
        <taxon>Maltschvirus</taxon>
        <taxon>Maltschvirus maltsch</taxon>
    </lineage>
</organism>
<gene>
    <name evidence="2" type="ORF">UFOVP262_52</name>
    <name evidence="1" type="ORF">UFOVP90_41</name>
</gene>
<sequence length="45" mass="4970">MITVQFANGKTYQVEDIDEAIAKCLAAGDDPFRPIIVETPETKTE</sequence>
<reference evidence="1" key="1">
    <citation type="submission" date="2020-04" db="EMBL/GenBank/DDBJ databases">
        <authorList>
            <person name="Chiriac C."/>
            <person name="Salcher M."/>
            <person name="Ghai R."/>
            <person name="Kavagutti S V."/>
        </authorList>
    </citation>
    <scope>NUCLEOTIDE SEQUENCE</scope>
</reference>
<accession>A0A6J5KZX5</accession>
<name>A0A6J5KZX5_9CAUD</name>
<evidence type="ECO:0000313" key="1">
    <source>
        <dbReference type="EMBL" id="CAB4126892.1"/>
    </source>
</evidence>
<protein>
    <submittedName>
        <fullName evidence="1">Uncharacterized protein</fullName>
    </submittedName>
</protein>
<dbReference type="EMBL" id="LR796276">
    <property type="protein sequence ID" value="CAB4133868.1"/>
    <property type="molecule type" value="Genomic_DNA"/>
</dbReference>
<dbReference type="EMBL" id="LR796202">
    <property type="protein sequence ID" value="CAB4126892.1"/>
    <property type="molecule type" value="Genomic_DNA"/>
</dbReference>
<evidence type="ECO:0000313" key="2">
    <source>
        <dbReference type="EMBL" id="CAB4133868.1"/>
    </source>
</evidence>
<proteinExistence type="predicted"/>